<feature type="compositionally biased region" description="Basic residues" evidence="2">
    <location>
        <begin position="349"/>
        <end position="361"/>
    </location>
</feature>
<feature type="compositionally biased region" description="Polar residues" evidence="2">
    <location>
        <begin position="1753"/>
        <end position="1767"/>
    </location>
</feature>
<feature type="compositionally biased region" description="Low complexity" evidence="2">
    <location>
        <begin position="1675"/>
        <end position="1699"/>
    </location>
</feature>
<keyword evidence="4" id="KW-1185">Reference proteome</keyword>
<dbReference type="EMBL" id="MU253788">
    <property type="protein sequence ID" value="KAG9246922.1"/>
    <property type="molecule type" value="Genomic_DNA"/>
</dbReference>
<feature type="region of interest" description="Disordered" evidence="2">
    <location>
        <begin position="290"/>
        <end position="384"/>
    </location>
</feature>
<evidence type="ECO:0000313" key="3">
    <source>
        <dbReference type="EMBL" id="KAG9246922.1"/>
    </source>
</evidence>
<feature type="coiled-coil region" evidence="1">
    <location>
        <begin position="1203"/>
        <end position="1293"/>
    </location>
</feature>
<feature type="compositionally biased region" description="Basic and acidic residues" evidence="2">
    <location>
        <begin position="1096"/>
        <end position="1106"/>
    </location>
</feature>
<feature type="coiled-coil region" evidence="1">
    <location>
        <begin position="958"/>
        <end position="1072"/>
    </location>
</feature>
<feature type="region of interest" description="Disordered" evidence="2">
    <location>
        <begin position="1469"/>
        <end position="1489"/>
    </location>
</feature>
<feature type="region of interest" description="Disordered" evidence="2">
    <location>
        <begin position="1503"/>
        <end position="1767"/>
    </location>
</feature>
<feature type="region of interest" description="Disordered" evidence="2">
    <location>
        <begin position="430"/>
        <end position="454"/>
    </location>
</feature>
<feature type="compositionally biased region" description="Polar residues" evidence="2">
    <location>
        <begin position="434"/>
        <end position="454"/>
    </location>
</feature>
<evidence type="ECO:0000313" key="4">
    <source>
        <dbReference type="Proteomes" id="UP000887226"/>
    </source>
</evidence>
<feature type="region of interest" description="Disordered" evidence="2">
    <location>
        <begin position="1413"/>
        <end position="1447"/>
    </location>
</feature>
<protein>
    <submittedName>
        <fullName evidence="3">Uncharacterized protein</fullName>
    </submittedName>
</protein>
<feature type="compositionally biased region" description="Basic and acidic residues" evidence="2">
    <location>
        <begin position="545"/>
        <end position="555"/>
    </location>
</feature>
<comment type="caution">
    <text evidence="3">The sequence shown here is derived from an EMBL/GenBank/DDBJ whole genome shotgun (WGS) entry which is preliminary data.</text>
</comment>
<feature type="compositionally biased region" description="Low complexity" evidence="2">
    <location>
        <begin position="1609"/>
        <end position="1628"/>
    </location>
</feature>
<dbReference type="PANTHER" id="PTHR23159">
    <property type="entry name" value="CENTROSOMAL PROTEIN 2"/>
    <property type="match status" value="1"/>
</dbReference>
<feature type="compositionally biased region" description="Acidic residues" evidence="2">
    <location>
        <begin position="1"/>
        <end position="11"/>
    </location>
</feature>
<accession>A0A9P7Z7W0</accession>
<dbReference type="Proteomes" id="UP000887226">
    <property type="component" value="Unassembled WGS sequence"/>
</dbReference>
<organism evidence="3 4">
    <name type="scientific">Calycina marina</name>
    <dbReference type="NCBI Taxonomy" id="1763456"/>
    <lineage>
        <taxon>Eukaryota</taxon>
        <taxon>Fungi</taxon>
        <taxon>Dikarya</taxon>
        <taxon>Ascomycota</taxon>
        <taxon>Pezizomycotina</taxon>
        <taxon>Leotiomycetes</taxon>
        <taxon>Helotiales</taxon>
        <taxon>Pezizellaceae</taxon>
        <taxon>Calycina</taxon>
    </lineage>
</organism>
<feature type="region of interest" description="Disordered" evidence="2">
    <location>
        <begin position="179"/>
        <end position="200"/>
    </location>
</feature>
<feature type="compositionally biased region" description="Polar residues" evidence="2">
    <location>
        <begin position="181"/>
        <end position="197"/>
    </location>
</feature>
<feature type="compositionally biased region" description="Polar residues" evidence="2">
    <location>
        <begin position="559"/>
        <end position="569"/>
    </location>
</feature>
<proteinExistence type="predicted"/>
<dbReference type="OrthoDB" id="3565262at2759"/>
<keyword evidence="1" id="KW-0175">Coiled coil</keyword>
<feature type="region of interest" description="Disordered" evidence="2">
    <location>
        <begin position="1096"/>
        <end position="1122"/>
    </location>
</feature>
<feature type="compositionally biased region" description="Basic and acidic residues" evidence="2">
    <location>
        <begin position="1651"/>
        <end position="1665"/>
    </location>
</feature>
<name>A0A9P7Z7W0_9HELO</name>
<evidence type="ECO:0000256" key="2">
    <source>
        <dbReference type="SAM" id="MobiDB-lite"/>
    </source>
</evidence>
<evidence type="ECO:0000256" key="1">
    <source>
        <dbReference type="SAM" id="Coils"/>
    </source>
</evidence>
<feature type="compositionally biased region" description="Polar residues" evidence="2">
    <location>
        <begin position="64"/>
        <end position="77"/>
    </location>
</feature>
<feature type="region of interest" description="Disordered" evidence="2">
    <location>
        <begin position="1"/>
        <end position="119"/>
    </location>
</feature>
<feature type="compositionally biased region" description="Polar residues" evidence="2">
    <location>
        <begin position="1417"/>
        <end position="1434"/>
    </location>
</feature>
<feature type="compositionally biased region" description="Basic and acidic residues" evidence="2">
    <location>
        <begin position="1503"/>
        <end position="1512"/>
    </location>
</feature>
<dbReference type="PANTHER" id="PTHR23159:SF60">
    <property type="entry name" value="SPINDLE ASSEMBLY ABNORMAL PROTEIN 4"/>
    <property type="match status" value="1"/>
</dbReference>
<reference evidence="3" key="1">
    <citation type="journal article" date="2021" name="IMA Fungus">
        <title>Genomic characterization of three marine fungi, including Emericellopsis atlantica sp. nov. with signatures of a generalist lifestyle and marine biomass degradation.</title>
        <authorList>
            <person name="Hagestad O.C."/>
            <person name="Hou L."/>
            <person name="Andersen J.H."/>
            <person name="Hansen E.H."/>
            <person name="Altermark B."/>
            <person name="Li C."/>
            <person name="Kuhnert E."/>
            <person name="Cox R.J."/>
            <person name="Crous P.W."/>
            <person name="Spatafora J.W."/>
            <person name="Lail K."/>
            <person name="Amirebrahimi M."/>
            <person name="Lipzen A."/>
            <person name="Pangilinan J."/>
            <person name="Andreopoulos W."/>
            <person name="Hayes R.D."/>
            <person name="Ng V."/>
            <person name="Grigoriev I.V."/>
            <person name="Jackson S.A."/>
            <person name="Sutton T.D.S."/>
            <person name="Dobson A.D.W."/>
            <person name="Rama T."/>
        </authorList>
    </citation>
    <scope>NUCLEOTIDE SEQUENCE</scope>
    <source>
        <strain evidence="3">TRa3180A</strain>
    </source>
</reference>
<sequence length="1767" mass="196055">MRLDPEVEDSQIPDSYMPQDELMKGFADDDEFAPPSHQPEYGNDNDIHQLVHISQRAHHDEQVPAQQESDSLSSLVDKTQLDYSDPESAQESLRSVVGETQFDSIQMDTQARTDKADVDDSSEIMSDKFGSVIESPPSTSIVAPSQPAKLFAMPTLENDQNDFTFGKKLPTPKFGMDMSKMQPSQHSKQSRGKTSMPDSHHALLKPTVSAVDHQDNMAKEVIEADHSVQHLSHKHHHNDPRVLSKKTIEEEVPAILVPQRLTACKFVEKPKHMSHTLSVKHQVELVPAQSIDEQSHTQRAPLSATPGIAGQTTSAQPVANAESVRQTEESPVTKRFPIPPVREVETKHTAKSSRQTKKTKKPFPDVAANTRSRRTSGFRQDETREQFTTAMADIVAPTLNDTTSNQLQNSQSHGQFAEIIHGEFVAPRAAETTHGLQQETTQQEFPDLSHQQQTELPVKKALQNDQVTQTPPSAGSNSCINNTQKVGISHDESQPVVLPREVVQGEDVEMQVQNNGDNYPAVLQHSKANGSLLFAGCLPQEDHEEAYMQRPESRHRNPSIASLNSTPSHSKTRRQVQQHDDVGNIQFVNNAKVGKSRGGQQRQAQEKVTSKPVPIDADVSQRGLSAWLCNGQSFIRDFEKQKKQIEVQKEEIDSLKNSGVKSVDTIKQLEQAIQIRDEEIGIFKMTRKKLTDHFNKVVTAQRELVDEGNKIRKKQQNLLESVAHKNGEVEASKEAIRGAHQIFQIGAKLKKLRDDTLSSNADLEAQVKECESTPPGTVAFMLRLTWLVIQSKSILQKDLDSRLLDLGRERHNTELLQKQLKEQSENHKELVELIKNDTSSNVLHELTKSGGMIETLMKSDNSIKDRLEDFSSLLNELKITDHTNPALVKLVGDSFLRIEGRLQTSDSNRLAQTNSILKRSEDLNISIDQLGDKIGNQELLKDQMHEIREQNAASAATLAVKESECQKLFSSIEELSQELSSYREKLALKSEELAVALATPHDDSSLTSKIDELTSKNSDLRGQVDTANQEAIRIANEMTDLQEASTRSQEKIKELKEKVRKAHESLRAAQGEGKRLVEVSEKQIVKAKQEVARNAAEARKEMEMKHASTVHNLEQMRDEAEGRERVARAELAELQSNEESNEEEISSYKDKMAAQAEELQRLSQRPDARTVESIISGYVTQLDLQKSHLEKLEIRASQNKKGLEEIGQELESAQVEVAKLQSDLETTRAESARKIEMALQKHDSLENRLQQVNTLLNEKAALIGDKQLLEAQKKALERENAELKQQQANSKFDHDALQTHNTELEGEKGTLNTQQVQLQQDLDIIVGAVSRHLRRQDEQITPETVKAWALNVPVKTPPKSTPAFPPPGDVLQAHLDRTYNAAGTVKRRPESQITNPMSSLVASVSTPQIKSALAAPSSVQRGSHMGSQSSNSGTPRLKVTNRKPSNLAQQYNAGVSARRQERSCSSMVETTTTHTMQRIHETTTRVQTPSDQMIPAARAHRGSLEQIHRPETPVDDTVPFSQLPHFGSGSESFAKQHKPVPSRGNDGTAIPNPRANRSPKKTRLPRNVAPPKYNFSDSADEDLEYDGPKKRAVTSSNAAMTDSAARKTPPALLKSLPKKAAPSKPLKSAMKDTNYNHKETFVSEQNARGDQAYDHAGRGLPDKPARGINRATSQSVSGVPRRGSGVSGMKGVVSGSSSGRIEASQAHLSTSQDDHQYKGHHKSPPMAAPSRNKRRASNELRGGPAKIPKIAPYSSTTTQVPDSQGNR</sequence>
<feature type="region of interest" description="Disordered" evidence="2">
    <location>
        <begin position="545"/>
        <end position="611"/>
    </location>
</feature>
<feature type="compositionally biased region" description="Polar residues" evidence="2">
    <location>
        <begin position="101"/>
        <end position="110"/>
    </location>
</feature>
<gene>
    <name evidence="3" type="ORF">BJ878DRAFT_558681</name>
</gene>